<keyword evidence="10" id="KW-1185">Reference proteome</keyword>
<organism evidence="9 10">
    <name type="scientific">Exophiala viscosa</name>
    <dbReference type="NCBI Taxonomy" id="2486360"/>
    <lineage>
        <taxon>Eukaryota</taxon>
        <taxon>Fungi</taxon>
        <taxon>Dikarya</taxon>
        <taxon>Ascomycota</taxon>
        <taxon>Pezizomycotina</taxon>
        <taxon>Eurotiomycetes</taxon>
        <taxon>Chaetothyriomycetidae</taxon>
        <taxon>Chaetothyriales</taxon>
        <taxon>Herpotrichiellaceae</taxon>
        <taxon>Exophiala</taxon>
    </lineage>
</organism>
<dbReference type="PANTHER" id="PTHR24305">
    <property type="entry name" value="CYTOCHROME P450"/>
    <property type="match status" value="1"/>
</dbReference>
<keyword evidence="4 7" id="KW-0560">Oxidoreductase</keyword>
<reference evidence="9" key="1">
    <citation type="journal article" date="2022" name="bioRxiv">
        <title>Deciphering the potential niche of two novel black yeast fungi from a biological soil crust based on their genomes, phenotypes, and melanin regulation.</title>
        <authorList>
            <consortium name="DOE Joint Genome Institute"/>
            <person name="Carr E.C."/>
            <person name="Barton Q."/>
            <person name="Grambo S."/>
            <person name="Sullivan M."/>
            <person name="Renfro C.M."/>
            <person name="Kuo A."/>
            <person name="Pangilinan J."/>
            <person name="Lipzen A."/>
            <person name="Keymanesh K."/>
            <person name="Savage E."/>
            <person name="Barry K."/>
            <person name="Grigoriev I.V."/>
            <person name="Riekhof W.R."/>
            <person name="Harris S.S."/>
        </authorList>
    </citation>
    <scope>NUCLEOTIDE SEQUENCE</scope>
    <source>
        <strain evidence="9">JF 03-4F</strain>
    </source>
</reference>
<comment type="caution">
    <text evidence="9">The sequence shown here is derived from an EMBL/GenBank/DDBJ whole genome shotgun (WGS) entry which is preliminary data.</text>
</comment>
<keyword evidence="8" id="KW-1133">Transmembrane helix</keyword>
<dbReference type="PANTHER" id="PTHR24305:SF232">
    <property type="entry name" value="P450, PUTATIVE (EUROFUNG)-RELATED"/>
    <property type="match status" value="1"/>
</dbReference>
<evidence type="ECO:0000256" key="8">
    <source>
        <dbReference type="SAM" id="Phobius"/>
    </source>
</evidence>
<feature type="transmembrane region" description="Helical" evidence="8">
    <location>
        <begin position="108"/>
        <end position="128"/>
    </location>
</feature>
<dbReference type="PRINTS" id="PR00385">
    <property type="entry name" value="P450"/>
</dbReference>
<keyword evidence="8" id="KW-0472">Membrane</keyword>
<dbReference type="PRINTS" id="PR00465">
    <property type="entry name" value="EP450IV"/>
</dbReference>
<dbReference type="GO" id="GO:0016705">
    <property type="term" value="F:oxidoreductase activity, acting on paired donors, with incorporation or reduction of molecular oxygen"/>
    <property type="evidence" value="ECO:0007669"/>
    <property type="project" value="InterPro"/>
</dbReference>
<evidence type="ECO:0000256" key="7">
    <source>
        <dbReference type="RuleBase" id="RU000461"/>
    </source>
</evidence>
<keyword evidence="5 6" id="KW-0408">Iron</keyword>
<dbReference type="Gene3D" id="1.10.630.10">
    <property type="entry name" value="Cytochrome P450"/>
    <property type="match status" value="1"/>
</dbReference>
<dbReference type="InterPro" id="IPR017972">
    <property type="entry name" value="Cyt_P450_CS"/>
</dbReference>
<sequence length="678" mass="76223">MHSLASISVKSCLFPQSRRVASYSEVISDYRSQRSSTECGKYLHARLLSHISAEKSRIQLLLYLRIYVPNIVLTLLVSFLCFLARSLVANMAGHSSALTMVQTMLPPAPFAVGIVAILCVLFLAYQWALPKPIAGIPYNASATKSLFGDIPSIVSYMSKTGRLWPWIMQQNINHQSPIVQVFARLFAAPWVLISDYRESQDILLRRTQEFDRSTFVIDAMVGLVPDFRITMHSTDPRFKTCRNLLKDLMTPGFLNEVEAPQIHSNVETLVKLWDLKTQLAQGHPFHAAPDIYNVTLDSVFAATFGLEAKNSATTSQLEHLLSYTSTNEVRLPQTADMPVDIPRTHRPATFEAITTLTESMEISIKAPLPRLAHWCLRQLPYMREARAIKERLIHNEVEKGVRRLSSGDHIRRSALDDILHREVAISEKEGKQPAYHSRVIYDELFGFIVGGHDTTSTTLSWALKHLAVNQNAQSTLRSHLRNAYEAAAKEHRNPTAHEITSVRIPYLDATIEEVVRTACIFPGVVRIATVDTTVLGHVIPKGTNLFLLQMGPGYFLPPFPIADSQRHESSLKAQYQVGAWTPDADDMKKFRPERWLVTDADGNEAFDSQAGPHLAFGLGPRGCFGRRLGYLQMRIILVLMIWNFELLPLPAELNLFDAIDTLATSPKQCYVRLAKAKF</sequence>
<evidence type="ECO:0000256" key="3">
    <source>
        <dbReference type="ARBA" id="ARBA00022723"/>
    </source>
</evidence>
<keyword evidence="7" id="KW-0503">Monooxygenase</keyword>
<dbReference type="Proteomes" id="UP001203852">
    <property type="component" value="Unassembled WGS sequence"/>
</dbReference>
<proteinExistence type="inferred from homology"/>
<keyword evidence="3 6" id="KW-0479">Metal-binding</keyword>
<feature type="transmembrane region" description="Helical" evidence="8">
    <location>
        <begin position="66"/>
        <end position="88"/>
    </location>
</feature>
<comment type="similarity">
    <text evidence="2 7">Belongs to the cytochrome P450 family.</text>
</comment>
<dbReference type="GO" id="GO:0020037">
    <property type="term" value="F:heme binding"/>
    <property type="evidence" value="ECO:0007669"/>
    <property type="project" value="InterPro"/>
</dbReference>
<dbReference type="GO" id="GO:0004497">
    <property type="term" value="F:monooxygenase activity"/>
    <property type="evidence" value="ECO:0007669"/>
    <property type="project" value="UniProtKB-KW"/>
</dbReference>
<dbReference type="AlphaFoldDB" id="A0AAN6DZB0"/>
<dbReference type="Pfam" id="PF00067">
    <property type="entry name" value="p450"/>
    <property type="match status" value="2"/>
</dbReference>
<evidence type="ECO:0000313" key="10">
    <source>
        <dbReference type="Proteomes" id="UP001203852"/>
    </source>
</evidence>
<dbReference type="InterPro" id="IPR001128">
    <property type="entry name" value="Cyt_P450"/>
</dbReference>
<dbReference type="InterPro" id="IPR036396">
    <property type="entry name" value="Cyt_P450_sf"/>
</dbReference>
<comment type="cofactor">
    <cofactor evidence="1 6">
        <name>heme</name>
        <dbReference type="ChEBI" id="CHEBI:30413"/>
    </cofactor>
</comment>
<evidence type="ECO:0000256" key="1">
    <source>
        <dbReference type="ARBA" id="ARBA00001971"/>
    </source>
</evidence>
<accession>A0AAN6DZB0</accession>
<dbReference type="InterPro" id="IPR002403">
    <property type="entry name" value="Cyt_P450_E_grp-IV"/>
</dbReference>
<evidence type="ECO:0000256" key="5">
    <source>
        <dbReference type="ARBA" id="ARBA00023004"/>
    </source>
</evidence>
<name>A0AAN6DZB0_9EURO</name>
<evidence type="ECO:0000256" key="4">
    <source>
        <dbReference type="ARBA" id="ARBA00023002"/>
    </source>
</evidence>
<dbReference type="EMBL" id="MU404352">
    <property type="protein sequence ID" value="KAI1615404.1"/>
    <property type="molecule type" value="Genomic_DNA"/>
</dbReference>
<protein>
    <submittedName>
        <fullName evidence="9">Cytochrome P450</fullName>
    </submittedName>
</protein>
<evidence type="ECO:0000256" key="6">
    <source>
        <dbReference type="PIRSR" id="PIRSR602403-1"/>
    </source>
</evidence>
<dbReference type="GO" id="GO:0005506">
    <property type="term" value="F:iron ion binding"/>
    <property type="evidence" value="ECO:0007669"/>
    <property type="project" value="InterPro"/>
</dbReference>
<keyword evidence="8" id="KW-0812">Transmembrane</keyword>
<evidence type="ECO:0000256" key="2">
    <source>
        <dbReference type="ARBA" id="ARBA00010617"/>
    </source>
</evidence>
<dbReference type="InterPro" id="IPR050121">
    <property type="entry name" value="Cytochrome_P450_monoxygenase"/>
</dbReference>
<feature type="binding site" description="axial binding residue" evidence="6">
    <location>
        <position position="623"/>
    </location>
    <ligand>
        <name>heme</name>
        <dbReference type="ChEBI" id="CHEBI:30413"/>
    </ligand>
    <ligandPart>
        <name>Fe</name>
        <dbReference type="ChEBI" id="CHEBI:18248"/>
    </ligandPart>
</feature>
<evidence type="ECO:0000313" key="9">
    <source>
        <dbReference type="EMBL" id="KAI1615404.1"/>
    </source>
</evidence>
<dbReference type="PROSITE" id="PS00086">
    <property type="entry name" value="CYTOCHROME_P450"/>
    <property type="match status" value="1"/>
</dbReference>
<dbReference type="SUPFAM" id="SSF48264">
    <property type="entry name" value="Cytochrome P450"/>
    <property type="match status" value="1"/>
</dbReference>
<keyword evidence="6 7" id="KW-0349">Heme</keyword>
<gene>
    <name evidence="9" type="ORF">EDD36DRAFT_432770</name>
</gene>